<keyword evidence="1" id="KW-0732">Signal</keyword>
<dbReference type="PANTHER" id="PTHR43037">
    <property type="entry name" value="UNNAMED PRODUCT-RELATED"/>
    <property type="match status" value="1"/>
</dbReference>
<evidence type="ECO:0000313" key="3">
    <source>
        <dbReference type="EMBL" id="HJB91317.1"/>
    </source>
</evidence>
<dbReference type="SUPFAM" id="SSF53474">
    <property type="entry name" value="alpha/beta-Hydrolases"/>
    <property type="match status" value="1"/>
</dbReference>
<evidence type="ECO:0000256" key="1">
    <source>
        <dbReference type="ARBA" id="ARBA00022729"/>
    </source>
</evidence>
<gene>
    <name evidence="3" type="ORF">H9763_07605</name>
</gene>
<accession>A0A9D2MSA7</accession>
<dbReference type="Proteomes" id="UP000886883">
    <property type="component" value="Unassembled WGS sequence"/>
</dbReference>
<evidence type="ECO:0000259" key="2">
    <source>
        <dbReference type="Pfam" id="PF00326"/>
    </source>
</evidence>
<organism evidence="3 4">
    <name type="scientific">Candidatus Eisenbergiella merdigallinarum</name>
    <dbReference type="NCBI Taxonomy" id="2838552"/>
    <lineage>
        <taxon>Bacteria</taxon>
        <taxon>Bacillati</taxon>
        <taxon>Bacillota</taxon>
        <taxon>Clostridia</taxon>
        <taxon>Lachnospirales</taxon>
        <taxon>Lachnospiraceae</taxon>
        <taxon>Eisenbergiella</taxon>
    </lineage>
</organism>
<reference evidence="3" key="2">
    <citation type="submission" date="2021-04" db="EMBL/GenBank/DDBJ databases">
        <authorList>
            <person name="Gilroy R."/>
        </authorList>
    </citation>
    <scope>NUCLEOTIDE SEQUENCE</scope>
    <source>
        <strain evidence="3">USAMLcec3-2134</strain>
    </source>
</reference>
<dbReference type="PANTHER" id="PTHR43037:SF1">
    <property type="entry name" value="BLL1128 PROTEIN"/>
    <property type="match status" value="1"/>
</dbReference>
<comment type="caution">
    <text evidence="3">The sequence shown here is derived from an EMBL/GenBank/DDBJ whole genome shotgun (WGS) entry which is preliminary data.</text>
</comment>
<dbReference type="Gene3D" id="3.40.50.1820">
    <property type="entry name" value="alpha/beta hydrolase"/>
    <property type="match status" value="1"/>
</dbReference>
<protein>
    <recommendedName>
        <fullName evidence="2">Peptidase S9 prolyl oligopeptidase catalytic domain-containing protein</fullName>
    </recommendedName>
</protein>
<proteinExistence type="predicted"/>
<reference evidence="3" key="1">
    <citation type="journal article" date="2021" name="PeerJ">
        <title>Extensive microbial diversity within the chicken gut microbiome revealed by metagenomics and culture.</title>
        <authorList>
            <person name="Gilroy R."/>
            <person name="Ravi A."/>
            <person name="Getino M."/>
            <person name="Pursley I."/>
            <person name="Horton D.L."/>
            <person name="Alikhan N.F."/>
            <person name="Baker D."/>
            <person name="Gharbi K."/>
            <person name="Hall N."/>
            <person name="Watson M."/>
            <person name="Adriaenssens E.M."/>
            <person name="Foster-Nyarko E."/>
            <person name="Jarju S."/>
            <person name="Secka A."/>
            <person name="Antonio M."/>
            <person name="Oren A."/>
            <person name="Chaudhuri R.R."/>
            <person name="La Ragione R."/>
            <person name="Hildebrand F."/>
            <person name="Pallen M.J."/>
        </authorList>
    </citation>
    <scope>NUCLEOTIDE SEQUENCE</scope>
    <source>
        <strain evidence="3">USAMLcec3-2134</strain>
    </source>
</reference>
<dbReference type="Pfam" id="PF00326">
    <property type="entry name" value="Peptidase_S9"/>
    <property type="match status" value="1"/>
</dbReference>
<sequence>MTDLMKLIMLGRTGNFGLEYTGFFLNTGGFHAEISLSSCSCRTGSGASEQDHPILSLEKTQEGLLLSCDAFPASAPFSLTAVLGDESRTFTAADILSTEIEGLDPFEALEENGVLYRLYSPASSSPRPLLLFLHGGGECGYDNLSQMTGTLGAIHLARSYPDLFVMAPQAPGRLSDMIPDKNAFYQNTFSGFRQPEGTGWHREYLAKICDIIRRLVQSGRVDRDRIYVTGLSMGGAGTLRALSVGAGLFAAAAPVCPTMTPETYGILCSLTDTGLWISTAYADHTLYRHKYLVDAVMKLKDEGNRNVHLTLYAPEELEKYGISVDPGISLTERLSQNHNSWILTYHNEHGILDWLISQHK</sequence>
<dbReference type="AlphaFoldDB" id="A0A9D2MSA7"/>
<dbReference type="InterPro" id="IPR001375">
    <property type="entry name" value="Peptidase_S9_cat"/>
</dbReference>
<dbReference type="EMBL" id="DWXE01000026">
    <property type="protein sequence ID" value="HJB91317.1"/>
    <property type="molecule type" value="Genomic_DNA"/>
</dbReference>
<dbReference type="InterPro" id="IPR050955">
    <property type="entry name" value="Plant_Biomass_Hydrol_Est"/>
</dbReference>
<name>A0A9D2MSA7_9FIRM</name>
<evidence type="ECO:0000313" key="4">
    <source>
        <dbReference type="Proteomes" id="UP000886883"/>
    </source>
</evidence>
<feature type="domain" description="Peptidase S9 prolyl oligopeptidase catalytic" evidence="2">
    <location>
        <begin position="209"/>
        <end position="265"/>
    </location>
</feature>
<dbReference type="InterPro" id="IPR029058">
    <property type="entry name" value="AB_hydrolase_fold"/>
</dbReference>